<evidence type="ECO:0000256" key="1">
    <source>
        <dbReference type="SAM" id="Coils"/>
    </source>
</evidence>
<accession>A7TN81</accession>
<dbReference type="FunCoup" id="A7TN81">
    <property type="interactions" value="35"/>
</dbReference>
<keyword evidence="4" id="KW-1185">Reference proteome</keyword>
<dbReference type="AlphaFoldDB" id="A7TN81"/>
<evidence type="ECO:0000256" key="2">
    <source>
        <dbReference type="SAM" id="MobiDB-lite"/>
    </source>
</evidence>
<keyword evidence="1" id="KW-0175">Coiled coil</keyword>
<feature type="region of interest" description="Disordered" evidence="2">
    <location>
        <begin position="1"/>
        <end position="37"/>
    </location>
</feature>
<dbReference type="STRING" id="436907.A7TN81"/>
<evidence type="ECO:0000313" key="4">
    <source>
        <dbReference type="Proteomes" id="UP000000267"/>
    </source>
</evidence>
<dbReference type="InParanoid" id="A7TN81"/>
<feature type="region of interest" description="Disordered" evidence="2">
    <location>
        <begin position="134"/>
        <end position="153"/>
    </location>
</feature>
<dbReference type="OrthoDB" id="4064247at2759"/>
<name>A7TN81_VANPO</name>
<feature type="coiled-coil region" evidence="1">
    <location>
        <begin position="490"/>
        <end position="613"/>
    </location>
</feature>
<organism evidence="4">
    <name type="scientific">Vanderwaltozyma polyspora (strain ATCC 22028 / DSM 70294 / BCRC 21397 / CBS 2163 / NBRC 10782 / NRRL Y-8283 / UCD 57-17)</name>
    <name type="common">Kluyveromyces polysporus</name>
    <dbReference type="NCBI Taxonomy" id="436907"/>
    <lineage>
        <taxon>Eukaryota</taxon>
        <taxon>Fungi</taxon>
        <taxon>Dikarya</taxon>
        <taxon>Ascomycota</taxon>
        <taxon>Saccharomycotina</taxon>
        <taxon>Saccharomycetes</taxon>
        <taxon>Saccharomycetales</taxon>
        <taxon>Saccharomycetaceae</taxon>
        <taxon>Vanderwaltozyma</taxon>
    </lineage>
</organism>
<dbReference type="EMBL" id="DS480428">
    <property type="protein sequence ID" value="EDO16299.1"/>
    <property type="molecule type" value="Genomic_DNA"/>
</dbReference>
<dbReference type="OMA" id="HISYMRS"/>
<reference evidence="3 4" key="1">
    <citation type="journal article" date="2007" name="Proc. Natl. Acad. Sci. U.S.A.">
        <title>Independent sorting-out of thousands of duplicated gene pairs in two yeast species descended from a whole-genome duplication.</title>
        <authorList>
            <person name="Scannell D.R."/>
            <person name="Frank A.C."/>
            <person name="Conant G.C."/>
            <person name="Byrne K.P."/>
            <person name="Woolfit M."/>
            <person name="Wolfe K.H."/>
        </authorList>
    </citation>
    <scope>NUCLEOTIDE SEQUENCE [LARGE SCALE GENOMIC DNA]</scope>
    <source>
        <strain evidence="4">ATCC 22028 / DSM 70294 / BCRC 21397 / CBS 2163 / NBRC 10782 / NRRL Y-8283 / UCD 57-17</strain>
    </source>
</reference>
<gene>
    <name evidence="3" type="ORF">Kpol_1053p37</name>
</gene>
<feature type="compositionally biased region" description="Basic and acidic residues" evidence="2">
    <location>
        <begin position="138"/>
        <end position="153"/>
    </location>
</feature>
<dbReference type="RefSeq" id="XP_001644157.1">
    <property type="nucleotide sequence ID" value="XM_001644107.1"/>
</dbReference>
<dbReference type="eggNOG" id="ENOG502RZS3">
    <property type="taxonomic scope" value="Eukaryota"/>
</dbReference>
<feature type="compositionally biased region" description="Polar residues" evidence="2">
    <location>
        <begin position="20"/>
        <end position="32"/>
    </location>
</feature>
<dbReference type="GeneID" id="5544430"/>
<sequence>MSPNVSISNDSSEYSDHQVEVQSITSQSTEKNGNVVEQCDAVVDSGEQVDEENDKEVNDYSFKNWFLKGKRSRTNSNVNLEEAIESVVSASKPEINSTDLKNSASFRRSFRSLFKRETEPITIDNEKSIISEVEEVEDSKIDPPSIEKEQLVDEHQPNRFWRSWRHSHRHGSASDLSSVRDFEEDENVKTLRKSQSREELILSNEAKRKRNMKKLELELINASPSKTEKVLSDTSPSPINNFIDSNAKEQPQYEISSSSSSIERAAAIKDRLGSIFSTESADASKEEISPLTPLEDDVLEGAYKHVFETPREYSSFTSNFDSLFIDRKSHVYSTISEILKLVDGSDTTILNQDSPKELTISQVTDEVLKFVKMKIDIESKLMETKKALEEEVKLSDRKLKTIETKQFMSEEKLKILEVQLKTQINAKESILEKVSLLNDKLLELELPSDITDAENPNSYSPDTKMSDFSLETVLNNASSNPELMKNFDSLSNLINKCKNLKNKYRNIKMDNAQLVKEYEELTRSYNELFKSNEELQTKIKNNEERLQSSNKSKEVNIDSTKLLCAETNISNLKIANKRLTADYQRERAKLLDLRSKEKQRERYLQVYETYRSESLQFMVYLMHSFRSFISNDTLDEYDSYIKALNNFSYTKDHYSNEEIDNKLNDFVNKLTEFFHNVAKAKFVDQLMAKHVSYMLSNDFLSKQLYGLRKQNTDYEQFAKHLLEELNTLKSNPPGNINKTQSQSH</sequence>
<evidence type="ECO:0000313" key="3">
    <source>
        <dbReference type="EMBL" id="EDO16299.1"/>
    </source>
</evidence>
<proteinExistence type="predicted"/>
<dbReference type="HOGENOM" id="CLU_366833_0_0_1"/>
<protein>
    <submittedName>
        <fullName evidence="3">Uncharacterized protein</fullName>
    </submittedName>
</protein>
<dbReference type="Proteomes" id="UP000000267">
    <property type="component" value="Unassembled WGS sequence"/>
</dbReference>
<feature type="compositionally biased region" description="Polar residues" evidence="2">
    <location>
        <begin position="1"/>
        <end position="12"/>
    </location>
</feature>
<dbReference type="KEGG" id="vpo:Kpol_1053p37"/>